<keyword evidence="9" id="KW-0620">Polyamine biosynthesis</keyword>
<evidence type="ECO:0000256" key="1">
    <source>
        <dbReference type="ARBA" id="ARBA00001928"/>
    </source>
</evidence>
<keyword evidence="7" id="KW-0068">Autocatalytic cleavage</keyword>
<dbReference type="EC" id="4.1.1.50" evidence="4"/>
<feature type="region of interest" description="Disordered" evidence="14">
    <location>
        <begin position="1"/>
        <end position="48"/>
    </location>
</feature>
<dbReference type="InterPro" id="IPR016067">
    <property type="entry name" value="S-AdoMet_deCO2ase_core"/>
</dbReference>
<keyword evidence="6" id="KW-0210">Decarboxylase</keyword>
<dbReference type="InterPro" id="IPR018166">
    <property type="entry name" value="S-AdoMet_deCO2ase_CS"/>
</dbReference>
<dbReference type="Pfam" id="PF01536">
    <property type="entry name" value="SAM_decarbox"/>
    <property type="match status" value="1"/>
</dbReference>
<keyword evidence="12" id="KW-0704">Schiff base</keyword>
<dbReference type="GO" id="GO:0006597">
    <property type="term" value="P:spermine biosynthetic process"/>
    <property type="evidence" value="ECO:0007669"/>
    <property type="project" value="InterPro"/>
</dbReference>
<dbReference type="PANTHER" id="PTHR11570">
    <property type="entry name" value="S-ADENOSYLMETHIONINE DECARBOXYLASE"/>
    <property type="match status" value="1"/>
</dbReference>
<dbReference type="Proteomes" id="UP000198406">
    <property type="component" value="Unassembled WGS sequence"/>
</dbReference>
<keyword evidence="11 15" id="KW-0456">Lyase</keyword>
<evidence type="ECO:0000256" key="6">
    <source>
        <dbReference type="ARBA" id="ARBA00022793"/>
    </source>
</evidence>
<evidence type="ECO:0000313" key="15">
    <source>
        <dbReference type="EMBL" id="GAX15592.1"/>
    </source>
</evidence>
<dbReference type="InterPro" id="IPR001985">
    <property type="entry name" value="S-AdoMet_decarboxylase_euk"/>
</dbReference>
<evidence type="ECO:0000256" key="2">
    <source>
        <dbReference type="ARBA" id="ARBA00004911"/>
    </source>
</evidence>
<dbReference type="InterPro" id="IPR048283">
    <property type="entry name" value="AdoMetDC-like"/>
</dbReference>
<dbReference type="OrthoDB" id="1068353at2759"/>
<evidence type="ECO:0000256" key="11">
    <source>
        <dbReference type="ARBA" id="ARBA00023239"/>
    </source>
</evidence>
<dbReference type="InParanoid" id="A0A1Z5JP29"/>
<evidence type="ECO:0000256" key="10">
    <source>
        <dbReference type="ARBA" id="ARBA00023145"/>
    </source>
</evidence>
<evidence type="ECO:0000313" key="16">
    <source>
        <dbReference type="Proteomes" id="UP000198406"/>
    </source>
</evidence>
<keyword evidence="5" id="KW-0949">S-adenosyl-L-methionine</keyword>
<dbReference type="Gene3D" id="3.30.360.50">
    <property type="entry name" value="S-adenosylmethionine decarboxylase"/>
    <property type="match status" value="1"/>
</dbReference>
<accession>A0A1Z5JP29</accession>
<evidence type="ECO:0000256" key="13">
    <source>
        <dbReference type="ARBA" id="ARBA00023317"/>
    </source>
</evidence>
<organism evidence="15 16">
    <name type="scientific">Fistulifera solaris</name>
    <name type="common">Oleaginous diatom</name>
    <dbReference type="NCBI Taxonomy" id="1519565"/>
    <lineage>
        <taxon>Eukaryota</taxon>
        <taxon>Sar</taxon>
        <taxon>Stramenopiles</taxon>
        <taxon>Ochrophyta</taxon>
        <taxon>Bacillariophyta</taxon>
        <taxon>Bacillariophyceae</taxon>
        <taxon>Bacillariophycidae</taxon>
        <taxon>Naviculales</taxon>
        <taxon>Naviculaceae</taxon>
        <taxon>Fistulifera</taxon>
    </lineage>
</organism>
<keyword evidence="10" id="KW-0865">Zymogen</keyword>
<evidence type="ECO:0000256" key="7">
    <source>
        <dbReference type="ARBA" id="ARBA00022813"/>
    </source>
</evidence>
<proteinExistence type="inferred from homology"/>
<evidence type="ECO:0000256" key="4">
    <source>
        <dbReference type="ARBA" id="ARBA00012357"/>
    </source>
</evidence>
<dbReference type="NCBIfam" id="TIGR00535">
    <property type="entry name" value="SAM_DCase"/>
    <property type="match status" value="1"/>
</dbReference>
<dbReference type="GO" id="GO:0008295">
    <property type="term" value="P:spermidine biosynthetic process"/>
    <property type="evidence" value="ECO:0007669"/>
    <property type="project" value="UniProtKB-KW"/>
</dbReference>
<dbReference type="GO" id="GO:0005829">
    <property type="term" value="C:cytosol"/>
    <property type="evidence" value="ECO:0007669"/>
    <property type="project" value="TreeGrafter"/>
</dbReference>
<comment type="pathway">
    <text evidence="2">Amine and polyamine biosynthesis; S-adenosylmethioninamine biosynthesis; S-adenosylmethioninamine from S-adenosyl-L-methionine: step 1/1.</text>
</comment>
<reference evidence="15 16" key="1">
    <citation type="journal article" date="2015" name="Plant Cell">
        <title>Oil accumulation by the oleaginous diatom Fistulifera solaris as revealed by the genome and transcriptome.</title>
        <authorList>
            <person name="Tanaka T."/>
            <person name="Maeda Y."/>
            <person name="Veluchamy A."/>
            <person name="Tanaka M."/>
            <person name="Abida H."/>
            <person name="Marechal E."/>
            <person name="Bowler C."/>
            <person name="Muto M."/>
            <person name="Sunaga Y."/>
            <person name="Tanaka M."/>
            <person name="Yoshino T."/>
            <person name="Taniguchi T."/>
            <person name="Fukuda Y."/>
            <person name="Nemoto M."/>
            <person name="Matsumoto M."/>
            <person name="Wong P.S."/>
            <person name="Aburatani S."/>
            <person name="Fujibuchi W."/>
        </authorList>
    </citation>
    <scope>NUCLEOTIDE SEQUENCE [LARGE SCALE GENOMIC DNA]</scope>
    <source>
        <strain evidence="15 16">JPCC DA0580</strain>
    </source>
</reference>
<keyword evidence="16" id="KW-1185">Reference proteome</keyword>
<comment type="cofactor">
    <cofactor evidence="1">
        <name>pyruvate</name>
        <dbReference type="ChEBI" id="CHEBI:15361"/>
    </cofactor>
</comment>
<dbReference type="PANTHER" id="PTHR11570:SF0">
    <property type="entry name" value="S-ADENOSYLMETHIONINE DECARBOXYLASE PROENZYME"/>
    <property type="match status" value="1"/>
</dbReference>
<evidence type="ECO:0000256" key="9">
    <source>
        <dbReference type="ARBA" id="ARBA00023115"/>
    </source>
</evidence>
<evidence type="ECO:0000256" key="8">
    <source>
        <dbReference type="ARBA" id="ARBA00023066"/>
    </source>
</evidence>
<evidence type="ECO:0000256" key="12">
    <source>
        <dbReference type="ARBA" id="ARBA00023270"/>
    </source>
</evidence>
<dbReference type="Gene3D" id="3.60.90.10">
    <property type="entry name" value="S-adenosylmethionine decarboxylase"/>
    <property type="match status" value="1"/>
</dbReference>
<comment type="similarity">
    <text evidence="3">Belongs to the eukaryotic AdoMetDC family.</text>
</comment>
<keyword evidence="8" id="KW-0745">Spermidine biosynthesis</keyword>
<dbReference type="PROSITE" id="PS01336">
    <property type="entry name" value="ADOMETDC"/>
    <property type="match status" value="1"/>
</dbReference>
<dbReference type="EMBL" id="BDSP01000095">
    <property type="protein sequence ID" value="GAX15592.1"/>
    <property type="molecule type" value="Genomic_DNA"/>
</dbReference>
<comment type="caution">
    <text evidence="15">The sequence shown here is derived from an EMBL/GenBank/DDBJ whole genome shotgun (WGS) entry which is preliminary data.</text>
</comment>
<dbReference type="SUPFAM" id="SSF56276">
    <property type="entry name" value="S-adenosylmethionine decarboxylase"/>
    <property type="match status" value="1"/>
</dbReference>
<sequence>MAFTEETHSTSSSDNEVPATVGGTATHFHPAVPEDDNDSGQERDYTGMFEGPEKTLEVVFRRVSDEYTDASTGDLTPMQTPPNTKLGLRNLTREQLDRICARARCTILSCISNQYLDAYVLSESSLFVYPYMLVLKTCGTTTLLRCIATLIDLGRTLGLEIDWVGYSRKNFNFPGDQSFPHQSFHQELDYLYSHRNLCERLDGSGYTLGPVTGDHWFVFVADQTLRSKALDCDTDRVLNIMMFDIDEQVAELFYYNRYQESDDEPIAENDMKRIAAAQTKAAGIDSLCPGALIDSAAFEPCGYSMNAVLFRSYSTMHITPETGSSYASFETNQKVSSYKSLISNVIRTFRPKRFVMTLMADEGGLQQITENPLTDNASAAKIVVPFEKSGMKCSYKRASTASIKVEEDCCCLMGNWVLEEPSKQSYSATQRARGISIS</sequence>
<dbReference type="GO" id="GO:0004014">
    <property type="term" value="F:adenosylmethionine decarboxylase activity"/>
    <property type="evidence" value="ECO:0007669"/>
    <property type="project" value="UniProtKB-EC"/>
</dbReference>
<evidence type="ECO:0000256" key="14">
    <source>
        <dbReference type="SAM" id="MobiDB-lite"/>
    </source>
</evidence>
<dbReference type="AlphaFoldDB" id="A0A1Z5JP29"/>
<gene>
    <name evidence="15" type="ORF">FisN_3Hh062</name>
</gene>
<keyword evidence="13" id="KW-0670">Pyruvate</keyword>
<evidence type="ECO:0000256" key="3">
    <source>
        <dbReference type="ARBA" id="ARBA00008466"/>
    </source>
</evidence>
<protein>
    <recommendedName>
        <fullName evidence="4">adenosylmethionine decarboxylase</fullName>
        <ecNumber evidence="4">4.1.1.50</ecNumber>
    </recommendedName>
</protein>
<evidence type="ECO:0000256" key="5">
    <source>
        <dbReference type="ARBA" id="ARBA00022691"/>
    </source>
</evidence>
<name>A0A1Z5JP29_FISSO</name>
<dbReference type="UniPathway" id="UPA00331">
    <property type="reaction ID" value="UER00451"/>
</dbReference>